<sequence>MIFDSIDNWGTYFDASGIFGKILDTLSSVSVDTANGEYRIHESCYYKVMSYETKLAPTIIESHKKEVDIQVVLKGGEGINIYNNTQVEIIAPYDTKTDCQFYKSIQKPSIDLRLTPGQMAVFFPQDIHGCQYALDSTTETIKKIVIKIDEKLFTR</sequence>
<evidence type="ECO:0000313" key="1">
    <source>
        <dbReference type="EMBL" id="MFD0795847.1"/>
    </source>
</evidence>
<dbReference type="SUPFAM" id="SSF51197">
    <property type="entry name" value="Clavaminate synthase-like"/>
    <property type="match status" value="1"/>
</dbReference>
<keyword evidence="2" id="KW-1185">Reference proteome</keyword>
<dbReference type="InterPro" id="IPR037012">
    <property type="entry name" value="NanQ/TabA/YiaL_sf"/>
</dbReference>
<evidence type="ECO:0000313" key="2">
    <source>
        <dbReference type="Proteomes" id="UP001597012"/>
    </source>
</evidence>
<protein>
    <submittedName>
        <fullName evidence="1">YhcH/YjgK/YiaL family protein</fullName>
    </submittedName>
</protein>
<reference evidence="2" key="1">
    <citation type="journal article" date="2019" name="Int. J. Syst. Evol. Microbiol.">
        <title>The Global Catalogue of Microorganisms (GCM) 10K type strain sequencing project: providing services to taxonomists for standard genome sequencing and annotation.</title>
        <authorList>
            <consortium name="The Broad Institute Genomics Platform"/>
            <consortium name="The Broad Institute Genome Sequencing Center for Infectious Disease"/>
            <person name="Wu L."/>
            <person name="Ma J."/>
        </authorList>
    </citation>
    <scope>NUCLEOTIDE SEQUENCE [LARGE SCALE GENOMIC DNA]</scope>
    <source>
        <strain evidence="2">CCUG 61948</strain>
    </source>
</reference>
<name>A0ABW3AXP5_9FLAO</name>
<dbReference type="RefSeq" id="WP_379931511.1">
    <property type="nucleotide sequence ID" value="NZ_JBHTHY010000003.1"/>
</dbReference>
<dbReference type="Pfam" id="PF04074">
    <property type="entry name" value="DUF386"/>
    <property type="match status" value="1"/>
</dbReference>
<dbReference type="PANTHER" id="PTHR34986:SF1">
    <property type="entry name" value="PROTEIN YIAL"/>
    <property type="match status" value="1"/>
</dbReference>
<organism evidence="1 2">
    <name type="scientific">Maribacter chungangensis</name>
    <dbReference type="NCBI Taxonomy" id="1069117"/>
    <lineage>
        <taxon>Bacteria</taxon>
        <taxon>Pseudomonadati</taxon>
        <taxon>Bacteroidota</taxon>
        <taxon>Flavobacteriia</taxon>
        <taxon>Flavobacteriales</taxon>
        <taxon>Flavobacteriaceae</taxon>
        <taxon>Maribacter</taxon>
    </lineage>
</organism>
<dbReference type="Gene3D" id="2.60.120.370">
    <property type="entry name" value="YhcH/YjgK/YiaL"/>
    <property type="match status" value="1"/>
</dbReference>
<dbReference type="InterPro" id="IPR004375">
    <property type="entry name" value="NanQ/TabA/YiaL"/>
</dbReference>
<dbReference type="NCBIfam" id="TIGR00022">
    <property type="entry name" value="YhcH/YjgK/YiaL family protein"/>
    <property type="match status" value="1"/>
</dbReference>
<proteinExistence type="predicted"/>
<dbReference type="Proteomes" id="UP001597012">
    <property type="component" value="Unassembled WGS sequence"/>
</dbReference>
<comment type="caution">
    <text evidence="1">The sequence shown here is derived from an EMBL/GenBank/DDBJ whole genome shotgun (WGS) entry which is preliminary data.</text>
</comment>
<dbReference type="PANTHER" id="PTHR34986">
    <property type="entry name" value="EVOLVED BETA-GALACTOSIDASE SUBUNIT BETA"/>
    <property type="match status" value="1"/>
</dbReference>
<gene>
    <name evidence="1" type="ORF">ACFQZJ_00120</name>
</gene>
<accession>A0ABW3AXP5</accession>
<dbReference type="EMBL" id="JBHTHY010000003">
    <property type="protein sequence ID" value="MFD0795847.1"/>
    <property type="molecule type" value="Genomic_DNA"/>
</dbReference>